<name>A0A8H7V6P4_9FUNG</name>
<evidence type="ECO:0000313" key="2">
    <source>
        <dbReference type="EMBL" id="KAG2207517.1"/>
    </source>
</evidence>
<proteinExistence type="predicted"/>
<protein>
    <submittedName>
        <fullName evidence="2">Uncharacterized protein</fullName>
    </submittedName>
</protein>
<comment type="caution">
    <text evidence="2">The sequence shown here is derived from an EMBL/GenBank/DDBJ whole genome shotgun (WGS) entry which is preliminary data.</text>
</comment>
<gene>
    <name evidence="2" type="ORF">INT47_004267</name>
</gene>
<sequence>MKQASLLLILLLSTLVIAAPFNKRIPKCYKKVRITQYWIPKEGEVDMTNDGGKVTLDGSKTKSLKTDNGKLIAKVSKTTYEKFQMEGTGLLKSGIMVNLGSSTDSFMKLNRGETPYGLGSNSEGLVPWVSVASNDIKRGTTLFIKELDGLKLPDGKTHNGCVRVDDEGWSLSGCQIDFFVLQFSAYKTLTKTIPESVTVEERSCKIQSYVTTAVKKWAVLKL</sequence>
<organism evidence="2 3">
    <name type="scientific">Mucor saturninus</name>
    <dbReference type="NCBI Taxonomy" id="64648"/>
    <lineage>
        <taxon>Eukaryota</taxon>
        <taxon>Fungi</taxon>
        <taxon>Fungi incertae sedis</taxon>
        <taxon>Mucoromycota</taxon>
        <taxon>Mucoromycotina</taxon>
        <taxon>Mucoromycetes</taxon>
        <taxon>Mucorales</taxon>
        <taxon>Mucorineae</taxon>
        <taxon>Mucoraceae</taxon>
        <taxon>Mucor</taxon>
    </lineage>
</organism>
<keyword evidence="3" id="KW-1185">Reference proteome</keyword>
<keyword evidence="1" id="KW-0732">Signal</keyword>
<dbReference type="EMBL" id="JAEPRD010000024">
    <property type="protein sequence ID" value="KAG2207517.1"/>
    <property type="molecule type" value="Genomic_DNA"/>
</dbReference>
<dbReference type="OrthoDB" id="5985073at2759"/>
<reference evidence="2" key="1">
    <citation type="submission" date="2020-12" db="EMBL/GenBank/DDBJ databases">
        <title>Metabolic potential, ecology and presence of endohyphal bacteria is reflected in genomic diversity of Mucoromycotina.</title>
        <authorList>
            <person name="Muszewska A."/>
            <person name="Okrasinska A."/>
            <person name="Steczkiewicz K."/>
            <person name="Drgas O."/>
            <person name="Orlowska M."/>
            <person name="Perlinska-Lenart U."/>
            <person name="Aleksandrzak-Piekarczyk T."/>
            <person name="Szatraj K."/>
            <person name="Zielenkiewicz U."/>
            <person name="Pilsyk S."/>
            <person name="Malc E."/>
            <person name="Mieczkowski P."/>
            <person name="Kruszewska J.S."/>
            <person name="Biernat P."/>
            <person name="Pawlowska J."/>
        </authorList>
    </citation>
    <scope>NUCLEOTIDE SEQUENCE</scope>
    <source>
        <strain evidence="2">WA0000017839</strain>
    </source>
</reference>
<dbReference type="AlphaFoldDB" id="A0A8H7V6P4"/>
<feature type="chain" id="PRO_5034503804" evidence="1">
    <location>
        <begin position="19"/>
        <end position="222"/>
    </location>
</feature>
<evidence type="ECO:0000313" key="3">
    <source>
        <dbReference type="Proteomes" id="UP000603453"/>
    </source>
</evidence>
<evidence type="ECO:0000256" key="1">
    <source>
        <dbReference type="SAM" id="SignalP"/>
    </source>
</evidence>
<feature type="signal peptide" evidence="1">
    <location>
        <begin position="1"/>
        <end position="18"/>
    </location>
</feature>
<dbReference type="Proteomes" id="UP000603453">
    <property type="component" value="Unassembled WGS sequence"/>
</dbReference>
<dbReference type="CDD" id="cd22785">
    <property type="entry name" value="DPBB_MltA-like"/>
    <property type="match status" value="1"/>
</dbReference>
<accession>A0A8H7V6P4</accession>